<dbReference type="Proteomes" id="UP000266292">
    <property type="component" value="Chromosome"/>
</dbReference>
<reference evidence="2" key="1">
    <citation type="submission" date="2017-05" db="EMBL/GenBank/DDBJ databases">
        <authorList>
            <person name="Ray J."/>
            <person name="Price M."/>
            <person name="Deutschbauer A."/>
        </authorList>
    </citation>
    <scope>NUCLEOTIDE SEQUENCE [LARGE SCALE GENOMIC DNA]</scope>
    <source>
        <strain evidence="2">DSM 19842</strain>
    </source>
</reference>
<name>A0A1X9YVE4_9BACT</name>
<proteinExistence type="predicted"/>
<evidence type="ECO:0000313" key="2">
    <source>
        <dbReference type="Proteomes" id="UP000266292"/>
    </source>
</evidence>
<evidence type="ECO:0000313" key="1">
    <source>
        <dbReference type="EMBL" id="ARS36813.1"/>
    </source>
</evidence>
<sequence length="73" mass="8088">MSAPDHSGGFQLELYREGEQRNEALAAWLSIASSDTSVHVRTDTPSTYKEKTKAVGPITDRTQSAKVVSFYLR</sequence>
<gene>
    <name evidence="1" type="ORF">CA264_16055</name>
</gene>
<dbReference type="KEGG" id="pact:CA264_16055"/>
<dbReference type="AlphaFoldDB" id="A0A1X9YVE4"/>
<keyword evidence="2" id="KW-1185">Reference proteome</keyword>
<protein>
    <submittedName>
        <fullName evidence="1">Uncharacterized protein</fullName>
    </submittedName>
</protein>
<organism evidence="1 2">
    <name type="scientific">Pontibacter actiniarum</name>
    <dbReference type="NCBI Taxonomy" id="323450"/>
    <lineage>
        <taxon>Bacteria</taxon>
        <taxon>Pseudomonadati</taxon>
        <taxon>Bacteroidota</taxon>
        <taxon>Cytophagia</taxon>
        <taxon>Cytophagales</taxon>
        <taxon>Hymenobacteraceae</taxon>
        <taxon>Pontibacter</taxon>
    </lineage>
</organism>
<dbReference type="EMBL" id="CP021235">
    <property type="protein sequence ID" value="ARS36813.1"/>
    <property type="molecule type" value="Genomic_DNA"/>
</dbReference>
<accession>A0A1X9YVE4</accession>